<reference evidence="4 5" key="1">
    <citation type="submission" date="2019-02" db="EMBL/GenBank/DDBJ databases">
        <title>Deep-cultivation of Planctomycetes and their phenomic and genomic characterization uncovers novel biology.</title>
        <authorList>
            <person name="Wiegand S."/>
            <person name="Jogler M."/>
            <person name="Boedeker C."/>
            <person name="Pinto D."/>
            <person name="Vollmers J."/>
            <person name="Rivas-Marin E."/>
            <person name="Kohn T."/>
            <person name="Peeters S.H."/>
            <person name="Heuer A."/>
            <person name="Rast P."/>
            <person name="Oberbeckmann S."/>
            <person name="Bunk B."/>
            <person name="Jeske O."/>
            <person name="Meyerdierks A."/>
            <person name="Storesund J.E."/>
            <person name="Kallscheuer N."/>
            <person name="Luecker S."/>
            <person name="Lage O.M."/>
            <person name="Pohl T."/>
            <person name="Merkel B.J."/>
            <person name="Hornburger P."/>
            <person name="Mueller R.-W."/>
            <person name="Bruemmer F."/>
            <person name="Labrenz M."/>
            <person name="Spormann A.M."/>
            <person name="Op den Camp H."/>
            <person name="Overmann J."/>
            <person name="Amann R."/>
            <person name="Jetten M.S.M."/>
            <person name="Mascher T."/>
            <person name="Medema M.H."/>
            <person name="Devos D.P."/>
            <person name="Kaster A.-K."/>
            <person name="Ovreas L."/>
            <person name="Rohde M."/>
            <person name="Galperin M.Y."/>
            <person name="Jogler C."/>
        </authorList>
    </citation>
    <scope>NUCLEOTIDE SEQUENCE [LARGE SCALE GENOMIC DNA]</scope>
    <source>
        <strain evidence="4 5">Pla175</strain>
    </source>
</reference>
<gene>
    <name evidence="4" type="primary">sadH_2</name>
    <name evidence="4" type="ORF">Pla175_39950</name>
</gene>
<dbReference type="EC" id="1.-.-.-" evidence="4"/>
<dbReference type="InterPro" id="IPR036291">
    <property type="entry name" value="NAD(P)-bd_dom_sf"/>
</dbReference>
<evidence type="ECO:0000313" key="4">
    <source>
        <dbReference type="EMBL" id="QDU90588.1"/>
    </source>
</evidence>
<organism evidence="4 5">
    <name type="scientific">Pirellulimonas nuda</name>
    <dbReference type="NCBI Taxonomy" id="2528009"/>
    <lineage>
        <taxon>Bacteria</taxon>
        <taxon>Pseudomonadati</taxon>
        <taxon>Planctomycetota</taxon>
        <taxon>Planctomycetia</taxon>
        <taxon>Pirellulales</taxon>
        <taxon>Lacipirellulaceae</taxon>
        <taxon>Pirellulimonas</taxon>
    </lineage>
</organism>
<dbReference type="SUPFAM" id="SSF51735">
    <property type="entry name" value="NAD(P)-binding Rossmann-fold domains"/>
    <property type="match status" value="1"/>
</dbReference>
<dbReference type="Gene3D" id="3.40.50.720">
    <property type="entry name" value="NAD(P)-binding Rossmann-like Domain"/>
    <property type="match status" value="1"/>
</dbReference>
<evidence type="ECO:0000256" key="1">
    <source>
        <dbReference type="ARBA" id="ARBA00006484"/>
    </source>
</evidence>
<dbReference type="GO" id="GO:0016491">
    <property type="term" value="F:oxidoreductase activity"/>
    <property type="evidence" value="ECO:0007669"/>
    <property type="project" value="UniProtKB-KW"/>
</dbReference>
<dbReference type="PANTHER" id="PTHR44196">
    <property type="entry name" value="DEHYDROGENASE/REDUCTASE SDR FAMILY MEMBER 7B"/>
    <property type="match status" value="1"/>
</dbReference>
<dbReference type="PANTHER" id="PTHR44196:SF1">
    <property type="entry name" value="DEHYDROGENASE_REDUCTASE SDR FAMILY MEMBER 7B"/>
    <property type="match status" value="1"/>
</dbReference>
<keyword evidence="5" id="KW-1185">Reference proteome</keyword>
<evidence type="ECO:0000256" key="3">
    <source>
        <dbReference type="RuleBase" id="RU000363"/>
    </source>
</evidence>
<dbReference type="InterPro" id="IPR020904">
    <property type="entry name" value="Sc_DH/Rdtase_CS"/>
</dbReference>
<comment type="similarity">
    <text evidence="1 3">Belongs to the short-chain dehydrogenases/reductases (SDR) family.</text>
</comment>
<dbReference type="PRINTS" id="PR00081">
    <property type="entry name" value="GDHRDH"/>
</dbReference>
<evidence type="ECO:0000256" key="2">
    <source>
        <dbReference type="ARBA" id="ARBA00023002"/>
    </source>
</evidence>
<dbReference type="AlphaFoldDB" id="A0A518DGI8"/>
<evidence type="ECO:0000313" key="5">
    <source>
        <dbReference type="Proteomes" id="UP000317429"/>
    </source>
</evidence>
<accession>A0A518DGI8</accession>
<dbReference type="GO" id="GO:0016020">
    <property type="term" value="C:membrane"/>
    <property type="evidence" value="ECO:0007669"/>
    <property type="project" value="TreeGrafter"/>
</dbReference>
<dbReference type="EMBL" id="CP036291">
    <property type="protein sequence ID" value="QDU90588.1"/>
    <property type="molecule type" value="Genomic_DNA"/>
</dbReference>
<dbReference type="RefSeq" id="WP_197527008.1">
    <property type="nucleotide sequence ID" value="NZ_CP036291.1"/>
</dbReference>
<dbReference type="Proteomes" id="UP000317429">
    <property type="component" value="Chromosome"/>
</dbReference>
<keyword evidence="2 4" id="KW-0560">Oxidoreductase</keyword>
<name>A0A518DGI8_9BACT</name>
<sequence length="262" mass="28024">MSRRRTIAGKRALVTGASGGIGRAIAVELAQRGACCVLLARRCDPLHETAELVRGAGAKCVEVVGDVTQPADRQRAIDAAADGLGGLDLLVNNAGVGAHGRWLDAPADRLRHLMEVNFFAVAQLTREAMPLLQQGLDPVVVNIGSILGWRGVPQDAEYCSSKFALRGWGEAIRPELALRGVALLDVSPASTESGFLQNLVAGRGEAPWGKQRGTTAEFVAQQVVHAVACRKHHLAAGWRAKAFLALNRYAPWLLERKLSQYG</sequence>
<dbReference type="InterPro" id="IPR002347">
    <property type="entry name" value="SDR_fam"/>
</dbReference>
<dbReference type="PROSITE" id="PS00061">
    <property type="entry name" value="ADH_SHORT"/>
    <property type="match status" value="1"/>
</dbReference>
<proteinExistence type="inferred from homology"/>
<dbReference type="KEGG" id="pnd:Pla175_39950"/>
<dbReference type="PRINTS" id="PR00080">
    <property type="entry name" value="SDRFAMILY"/>
</dbReference>
<dbReference type="Pfam" id="PF00106">
    <property type="entry name" value="adh_short"/>
    <property type="match status" value="1"/>
</dbReference>
<protein>
    <submittedName>
        <fullName evidence="4">Oxidoreductase SadH</fullName>
        <ecNumber evidence="4">1.-.-.-</ecNumber>
    </submittedName>
</protein>